<keyword evidence="4" id="KW-1185">Reference proteome</keyword>
<reference evidence="2 4" key="1">
    <citation type="journal article" date="2019" name="Sci. Rep.">
        <title>Orb-weaving spider Araneus ventricosus genome elucidates the spidroin gene catalogue.</title>
        <authorList>
            <person name="Kono N."/>
            <person name="Nakamura H."/>
            <person name="Ohtoshi R."/>
            <person name="Moran D.A.P."/>
            <person name="Shinohara A."/>
            <person name="Yoshida Y."/>
            <person name="Fujiwara M."/>
            <person name="Mori M."/>
            <person name="Tomita M."/>
            <person name="Arakawa K."/>
        </authorList>
    </citation>
    <scope>NUCLEOTIDE SEQUENCE [LARGE SCALE GENOMIC DNA]</scope>
</reference>
<dbReference type="Proteomes" id="UP000499080">
    <property type="component" value="Unassembled WGS sequence"/>
</dbReference>
<feature type="non-terminal residue" evidence="2">
    <location>
        <position position="48"/>
    </location>
</feature>
<organism evidence="2 4">
    <name type="scientific">Araneus ventricosus</name>
    <name type="common">Orbweaver spider</name>
    <name type="synonym">Epeira ventricosa</name>
    <dbReference type="NCBI Taxonomy" id="182803"/>
    <lineage>
        <taxon>Eukaryota</taxon>
        <taxon>Metazoa</taxon>
        <taxon>Ecdysozoa</taxon>
        <taxon>Arthropoda</taxon>
        <taxon>Chelicerata</taxon>
        <taxon>Arachnida</taxon>
        <taxon>Araneae</taxon>
        <taxon>Araneomorphae</taxon>
        <taxon>Entelegynae</taxon>
        <taxon>Araneoidea</taxon>
        <taxon>Araneidae</taxon>
        <taxon>Araneus</taxon>
    </lineage>
</organism>
<protein>
    <submittedName>
        <fullName evidence="2">Uncharacterized protein</fullName>
    </submittedName>
</protein>
<name>A0A4Y2T0R0_ARAVE</name>
<evidence type="ECO:0000313" key="2">
    <source>
        <dbReference type="EMBL" id="GBN93493.1"/>
    </source>
</evidence>
<evidence type="ECO:0000313" key="4">
    <source>
        <dbReference type="Proteomes" id="UP000499080"/>
    </source>
</evidence>
<dbReference type="EMBL" id="BGPR01024895">
    <property type="protein sequence ID" value="GBN93334.1"/>
    <property type="molecule type" value="Genomic_DNA"/>
</dbReference>
<evidence type="ECO:0000313" key="3">
    <source>
        <dbReference type="EMBL" id="GBN93499.1"/>
    </source>
</evidence>
<comment type="caution">
    <text evidence="2">The sequence shown here is derived from an EMBL/GenBank/DDBJ whole genome shotgun (WGS) entry which is preliminary data.</text>
</comment>
<sequence>MGDADGEVMIQLSAQEAEAWMDEGVELIDEGFEILLALVTNLNERTKG</sequence>
<evidence type="ECO:0000313" key="1">
    <source>
        <dbReference type="EMBL" id="GBN93334.1"/>
    </source>
</evidence>
<dbReference type="EMBL" id="BGPR01024979">
    <property type="protein sequence ID" value="GBN93499.1"/>
    <property type="molecule type" value="Genomic_DNA"/>
</dbReference>
<accession>A0A4Y2T0R0</accession>
<gene>
    <name evidence="2" type="ORF">AVEN_243478_1</name>
    <name evidence="3" type="ORF">AVEN_47547_1</name>
    <name evidence="1" type="ORF">AVEN_54058_1</name>
</gene>
<dbReference type="AlphaFoldDB" id="A0A4Y2T0R0"/>
<dbReference type="EMBL" id="BGPR01024974">
    <property type="protein sequence ID" value="GBN93493.1"/>
    <property type="molecule type" value="Genomic_DNA"/>
</dbReference>
<proteinExistence type="predicted"/>